<dbReference type="InterPro" id="IPR007883">
    <property type="entry name" value="DUF713"/>
</dbReference>
<reference evidence="2 3" key="1">
    <citation type="submission" date="2022-05" db="EMBL/GenBank/DDBJ databases">
        <title>Chromosome-level reference genomes for two strains of Caenorhabditis briggsae: an improved platform for comparative genomics.</title>
        <authorList>
            <person name="Stevens L."/>
            <person name="Andersen E.C."/>
        </authorList>
    </citation>
    <scope>NUCLEOTIDE SEQUENCE [LARGE SCALE GENOMIC DNA]</scope>
    <source>
        <strain evidence="2">QX1410_ONT</strain>
        <tissue evidence="2">Whole-organism</tissue>
    </source>
</reference>
<dbReference type="EMBL" id="CP090892">
    <property type="protein sequence ID" value="ULU08700.1"/>
    <property type="molecule type" value="Genomic_DNA"/>
</dbReference>
<feature type="compositionally biased region" description="Basic and acidic residues" evidence="1">
    <location>
        <begin position="25"/>
        <end position="77"/>
    </location>
</feature>
<dbReference type="Pfam" id="PF05218">
    <property type="entry name" value="DUF713"/>
    <property type="match status" value="1"/>
</dbReference>
<organism evidence="2 3">
    <name type="scientific">Caenorhabditis briggsae</name>
    <dbReference type="NCBI Taxonomy" id="6238"/>
    <lineage>
        <taxon>Eukaryota</taxon>
        <taxon>Metazoa</taxon>
        <taxon>Ecdysozoa</taxon>
        <taxon>Nematoda</taxon>
        <taxon>Chromadorea</taxon>
        <taxon>Rhabditida</taxon>
        <taxon>Rhabditina</taxon>
        <taxon>Rhabditomorpha</taxon>
        <taxon>Rhabditoidea</taxon>
        <taxon>Rhabditidae</taxon>
        <taxon>Peloderinae</taxon>
        <taxon>Caenorhabditis</taxon>
    </lineage>
</organism>
<name>A0AAE9DPH8_CAEBR</name>
<sequence>MTVVESKPSDVYSTTSPTPKTTTFDVEKERINRLELEKEEEERRRQERQFEMELKNQRDFNDAKEEEMREKKNEMDHLADLEFQEKYAEQARRHEESNRRAREEIEDYEKETQRLLEDQIRQWKACNDAFLACVQMKHLFEKKEKEWSDWLNTLGSAINSAKARFRLFENLSRSLDRSKPSFEKIVTVGTKDIF</sequence>
<feature type="compositionally biased region" description="Low complexity" evidence="1">
    <location>
        <begin position="13"/>
        <end position="23"/>
    </location>
</feature>
<dbReference type="AlphaFoldDB" id="A0AAE9DPH8"/>
<dbReference type="Proteomes" id="UP000827892">
    <property type="component" value="Chromosome II"/>
</dbReference>
<evidence type="ECO:0000313" key="3">
    <source>
        <dbReference type="Proteomes" id="UP000827892"/>
    </source>
</evidence>
<proteinExistence type="predicted"/>
<protein>
    <submittedName>
        <fullName evidence="2">Uncharacterized protein</fullName>
    </submittedName>
</protein>
<evidence type="ECO:0000313" key="2">
    <source>
        <dbReference type="EMBL" id="ULU08700.1"/>
    </source>
</evidence>
<accession>A0AAE9DPH8</accession>
<feature type="region of interest" description="Disordered" evidence="1">
    <location>
        <begin position="1"/>
        <end position="77"/>
    </location>
</feature>
<evidence type="ECO:0000256" key="1">
    <source>
        <dbReference type="SAM" id="MobiDB-lite"/>
    </source>
</evidence>
<gene>
    <name evidence="2" type="ORF">L3Y34_019720</name>
</gene>